<dbReference type="PANTHER" id="PTHR48441:SF1">
    <property type="entry name" value="NT-3"/>
    <property type="match status" value="1"/>
</dbReference>
<feature type="non-terminal residue" evidence="1">
    <location>
        <position position="1"/>
    </location>
</feature>
<sequence>ISRAEFQLVQSVQENANLRSKIVQSPDKLQRALEEKKSVREDARSAERLAMQSFQAKTDVLEVYTKVLFHKLPCYL</sequence>
<proteinExistence type="predicted"/>
<keyword evidence="2" id="KW-1185">Reference proteome</keyword>
<evidence type="ECO:0000313" key="2">
    <source>
        <dbReference type="Proteomes" id="UP001151529"/>
    </source>
</evidence>
<reference evidence="1" key="1">
    <citation type="submission" date="2022-11" db="EMBL/GenBank/DDBJ databases">
        <authorList>
            <person name="Hyden B.L."/>
            <person name="Feng K."/>
            <person name="Yates T."/>
            <person name="Jawdy S."/>
            <person name="Smart L.B."/>
            <person name="Muchero W."/>
        </authorList>
    </citation>
    <scope>NUCLEOTIDE SEQUENCE</scope>
    <source>
        <tissue evidence="1">Shoot tip</tissue>
    </source>
</reference>
<accession>A0A9Q0P8C8</accession>
<dbReference type="EMBL" id="JAPFFL010000013">
    <property type="protein sequence ID" value="KAJ6683531.1"/>
    <property type="molecule type" value="Genomic_DNA"/>
</dbReference>
<dbReference type="AlphaFoldDB" id="A0A9Q0P8C8"/>
<protein>
    <submittedName>
        <fullName evidence="1">Uncharacterized protein</fullName>
    </submittedName>
</protein>
<dbReference type="Proteomes" id="UP001151529">
    <property type="component" value="Chromosome 17"/>
</dbReference>
<name>A0A9Q0P8C8_SALVM</name>
<dbReference type="OrthoDB" id="1728863at2759"/>
<gene>
    <name evidence="1" type="ORF">OIU85_007241</name>
</gene>
<dbReference type="PANTHER" id="PTHR48441">
    <property type="match status" value="1"/>
</dbReference>
<comment type="caution">
    <text evidence="1">The sequence shown here is derived from an EMBL/GenBank/DDBJ whole genome shotgun (WGS) entry which is preliminary data.</text>
</comment>
<reference evidence="1" key="2">
    <citation type="journal article" date="2023" name="Int. J. Mol. Sci.">
        <title>De Novo Assembly and Annotation of 11 Diverse Shrub Willow (Salix) Genomes Reveals Novel Gene Organization in Sex-Linked Regions.</title>
        <authorList>
            <person name="Hyden B."/>
            <person name="Feng K."/>
            <person name="Yates T.B."/>
            <person name="Jawdy S."/>
            <person name="Cereghino C."/>
            <person name="Smart L.B."/>
            <person name="Muchero W."/>
        </authorList>
    </citation>
    <scope>NUCLEOTIDE SEQUENCE [LARGE SCALE GENOMIC DNA]</scope>
    <source>
        <tissue evidence="1">Shoot tip</tissue>
    </source>
</reference>
<evidence type="ECO:0000313" key="1">
    <source>
        <dbReference type="EMBL" id="KAJ6683531.1"/>
    </source>
</evidence>
<organism evidence="1 2">
    <name type="scientific">Salix viminalis</name>
    <name type="common">Common osier</name>
    <name type="synonym">Basket willow</name>
    <dbReference type="NCBI Taxonomy" id="40686"/>
    <lineage>
        <taxon>Eukaryota</taxon>
        <taxon>Viridiplantae</taxon>
        <taxon>Streptophyta</taxon>
        <taxon>Embryophyta</taxon>
        <taxon>Tracheophyta</taxon>
        <taxon>Spermatophyta</taxon>
        <taxon>Magnoliopsida</taxon>
        <taxon>eudicotyledons</taxon>
        <taxon>Gunneridae</taxon>
        <taxon>Pentapetalae</taxon>
        <taxon>rosids</taxon>
        <taxon>fabids</taxon>
        <taxon>Malpighiales</taxon>
        <taxon>Salicaceae</taxon>
        <taxon>Saliceae</taxon>
        <taxon>Salix</taxon>
    </lineage>
</organism>